<dbReference type="SMART" id="SM00642">
    <property type="entry name" value="Aamy"/>
    <property type="match status" value="1"/>
</dbReference>
<feature type="domain" description="CBM20" evidence="2">
    <location>
        <begin position="453"/>
        <end position="555"/>
    </location>
</feature>
<dbReference type="RefSeq" id="WP_244157942.1">
    <property type="nucleotide sequence ID" value="NZ_FNJJ01000007.1"/>
</dbReference>
<feature type="signal peptide" evidence="1">
    <location>
        <begin position="1"/>
        <end position="20"/>
    </location>
</feature>
<evidence type="ECO:0000259" key="2">
    <source>
        <dbReference type="PROSITE" id="PS51166"/>
    </source>
</evidence>
<keyword evidence="1" id="KW-0732">Signal</keyword>
<dbReference type="InterPro" id="IPR006047">
    <property type="entry name" value="GH13_cat_dom"/>
</dbReference>
<sequence>MNRYLRLAALTLALAPLAYPWGNLVRAADAPGKTVSGVRYHGGDEIILQGFHWNTVRTSSNWYATLASMAPTLAADGFSAIWMPVPWRDFSSWSDPGNGTSGGGEGYFWHDFNKNGRYGSDSLLRQAAGALNAAGVKPIYDVVPNHMNRGYPDKEINLPAGQGLWRHDCTDPGNYANDCDDGDRFMGGDADLNTGHPQNYAMFRDEFARLRSQYGAGGFRFDFVRGYAGERVASWMSDAHDNGFCLGELWKAPGEYPSWDWRNGASWQQILKDWSDRAKCTVFDFALKERMQNGGIADWRHGLNGNPDARWREVAVTFVDNHDTGYSPGPHGGQHHWPLPDARLKQAYAYILSSPGTPVVYWPHMYDWGHGDFIRQLIQIRRAAGVKAASAIQFHSGFSGLVATISGSQQQLLIALDSNLSSPGQVASGDFTQALSTDNGAIRIWRSGQSDDEEQGDLVSVNFRCDNGVTQWGDSVYAVGNVAQLGNWSPAGAVRLTDTSAYPTWKGSIALPAGQQVQWKCIVRSESNPTQVKTWQPGGNNSVTVAAGASTAGSF</sequence>
<dbReference type="GeneID" id="300932094"/>
<organism evidence="3 4">
    <name type="scientific">Ectopseudomonas guguanensis</name>
    <dbReference type="NCBI Taxonomy" id="1198456"/>
    <lineage>
        <taxon>Bacteria</taxon>
        <taxon>Pseudomonadati</taxon>
        <taxon>Pseudomonadota</taxon>
        <taxon>Gammaproteobacteria</taxon>
        <taxon>Pseudomonadales</taxon>
        <taxon>Pseudomonadaceae</taxon>
        <taxon>Ectopseudomonas</taxon>
    </lineage>
</organism>
<dbReference type="PROSITE" id="PS51166">
    <property type="entry name" value="CBM20"/>
    <property type="match status" value="1"/>
</dbReference>
<dbReference type="InterPro" id="IPR017853">
    <property type="entry name" value="GH"/>
</dbReference>
<dbReference type="SUPFAM" id="SSF51011">
    <property type="entry name" value="Glycosyl hydrolase domain"/>
    <property type="match status" value="1"/>
</dbReference>
<evidence type="ECO:0000313" key="3">
    <source>
        <dbReference type="EMBL" id="SDP90535.1"/>
    </source>
</evidence>
<evidence type="ECO:0000256" key="1">
    <source>
        <dbReference type="SAM" id="SignalP"/>
    </source>
</evidence>
<evidence type="ECO:0000313" key="4">
    <source>
        <dbReference type="Proteomes" id="UP000199460"/>
    </source>
</evidence>
<dbReference type="Gene3D" id="3.20.20.80">
    <property type="entry name" value="Glycosidases"/>
    <property type="match status" value="1"/>
</dbReference>
<name>A0A1H0WJ70_9GAMM</name>
<dbReference type="AlphaFoldDB" id="A0A1H0WJ70"/>
<accession>A0A1H0WJ70</accession>
<dbReference type="InterPro" id="IPR013780">
    <property type="entry name" value="Glyco_hydro_b"/>
</dbReference>
<dbReference type="Pfam" id="PF00686">
    <property type="entry name" value="CBM_20"/>
    <property type="match status" value="1"/>
</dbReference>
<feature type="chain" id="PRO_5011456107" evidence="1">
    <location>
        <begin position="21"/>
        <end position="555"/>
    </location>
</feature>
<dbReference type="PANTHER" id="PTHR43447">
    <property type="entry name" value="ALPHA-AMYLASE"/>
    <property type="match status" value="1"/>
</dbReference>
<dbReference type="InterPro" id="IPR013784">
    <property type="entry name" value="Carb-bd-like_fold"/>
</dbReference>
<dbReference type="InterPro" id="IPR015165">
    <property type="entry name" value="AMT4_domain_C"/>
</dbReference>
<dbReference type="Gene3D" id="2.60.40.10">
    <property type="entry name" value="Immunoglobulins"/>
    <property type="match status" value="1"/>
</dbReference>
<proteinExistence type="predicted"/>
<dbReference type="Gene3D" id="2.60.40.1180">
    <property type="entry name" value="Golgi alpha-mannosidase II"/>
    <property type="match status" value="1"/>
</dbReference>
<protein>
    <submittedName>
        <fullName evidence="3">Alpha-amylase</fullName>
    </submittedName>
</protein>
<dbReference type="CDD" id="cd05810">
    <property type="entry name" value="CBM20_alpha_MTH"/>
    <property type="match status" value="1"/>
</dbReference>
<gene>
    <name evidence="3" type="ORF">SAMN05216213_107101</name>
</gene>
<dbReference type="EMBL" id="FNJJ01000007">
    <property type="protein sequence ID" value="SDP90535.1"/>
    <property type="molecule type" value="Genomic_DNA"/>
</dbReference>
<reference evidence="4" key="1">
    <citation type="submission" date="2016-10" db="EMBL/GenBank/DDBJ databases">
        <authorList>
            <person name="Varghese N."/>
            <person name="Submissions S."/>
        </authorList>
    </citation>
    <scope>NUCLEOTIDE SEQUENCE [LARGE SCALE GENOMIC DNA]</scope>
    <source>
        <strain evidence="4">JCM 18416</strain>
    </source>
</reference>
<keyword evidence="4" id="KW-1185">Reference proteome</keyword>
<dbReference type="InterPro" id="IPR013783">
    <property type="entry name" value="Ig-like_fold"/>
</dbReference>
<dbReference type="SUPFAM" id="SSF49452">
    <property type="entry name" value="Starch-binding domain-like"/>
    <property type="match status" value="1"/>
</dbReference>
<dbReference type="GO" id="GO:2001070">
    <property type="term" value="F:starch binding"/>
    <property type="evidence" value="ECO:0007669"/>
    <property type="project" value="InterPro"/>
</dbReference>
<dbReference type="Pfam" id="PF09081">
    <property type="entry name" value="AMT4_dom_C"/>
    <property type="match status" value="1"/>
</dbReference>
<dbReference type="InterPro" id="IPR002044">
    <property type="entry name" value="CBM20"/>
</dbReference>
<dbReference type="SMART" id="SM01065">
    <property type="entry name" value="CBM_2"/>
    <property type="match status" value="1"/>
</dbReference>
<dbReference type="GO" id="GO:0005975">
    <property type="term" value="P:carbohydrate metabolic process"/>
    <property type="evidence" value="ECO:0007669"/>
    <property type="project" value="InterPro"/>
</dbReference>
<dbReference type="SUPFAM" id="SSF51445">
    <property type="entry name" value="(Trans)glycosidases"/>
    <property type="match status" value="1"/>
</dbReference>
<dbReference type="Proteomes" id="UP000199460">
    <property type="component" value="Unassembled WGS sequence"/>
</dbReference>